<evidence type="ECO:0000313" key="1">
    <source>
        <dbReference type="EMBL" id="PJE79846.1"/>
    </source>
</evidence>
<proteinExistence type="predicted"/>
<gene>
    <name evidence="1" type="ORF">CI610_01159</name>
</gene>
<comment type="caution">
    <text evidence="1">The sequence shown here is derived from an EMBL/GenBank/DDBJ whole genome shotgun (WGS) entry which is preliminary data.</text>
</comment>
<sequence>MTFSAFGRWSSNSGAAVQSFISLPVILKSIGNLVLCRTAIIRTYEPFSSLQRKPQQLLGQSHFLYLFKTGFHLLGYTLRVGNIIHPNLGYSAVALDIQHLAIRTIGITGKPMLNLIFKIMAVIRFL</sequence>
<accession>A0A2H9T9E3</accession>
<reference evidence="1" key="1">
    <citation type="journal article" date="2017" name="Appl. Environ. Microbiol.">
        <title>Molecular characterization of an Endozoicomonas-like organism causing infection in king scallop Pecten maximus L.</title>
        <authorList>
            <person name="Cano I."/>
            <person name="van Aerle R."/>
            <person name="Ross S."/>
            <person name="Verner-Jeffreys D.W."/>
            <person name="Paley R.K."/>
            <person name="Rimmer G."/>
            <person name="Ryder D."/>
            <person name="Hooper P."/>
            <person name="Stone D."/>
            <person name="Feist S.W."/>
        </authorList>
    </citation>
    <scope>NUCLEOTIDE SEQUENCE</scope>
</reference>
<protein>
    <submittedName>
        <fullName evidence="1">Uncharacterized protein</fullName>
    </submittedName>
</protein>
<dbReference type="EMBL" id="NSIT01000044">
    <property type="protein sequence ID" value="PJE79846.1"/>
    <property type="molecule type" value="Genomic_DNA"/>
</dbReference>
<name>A0A2H9T9E3_9ZZZZ</name>
<dbReference type="AlphaFoldDB" id="A0A2H9T9E3"/>
<organism evidence="1">
    <name type="scientific">invertebrate metagenome</name>
    <dbReference type="NCBI Taxonomy" id="1711999"/>
    <lineage>
        <taxon>unclassified sequences</taxon>
        <taxon>metagenomes</taxon>
        <taxon>organismal metagenomes</taxon>
    </lineage>
</organism>